<dbReference type="Proteomes" id="UP001631949">
    <property type="component" value="Unassembled WGS sequence"/>
</dbReference>
<evidence type="ECO:0000313" key="2">
    <source>
        <dbReference type="Proteomes" id="UP001631949"/>
    </source>
</evidence>
<organism evidence="1 2">
    <name type="scientific">Peptococcus simiae</name>
    <dbReference type="NCBI Taxonomy" id="1643805"/>
    <lineage>
        <taxon>Bacteria</taxon>
        <taxon>Bacillati</taxon>
        <taxon>Bacillota</taxon>
        <taxon>Clostridia</taxon>
        <taxon>Eubacteriales</taxon>
        <taxon>Peptococcaceae</taxon>
        <taxon>Peptococcus</taxon>
    </lineage>
</organism>
<feature type="non-terminal residue" evidence="1">
    <location>
        <position position="103"/>
    </location>
</feature>
<accession>A0ABW9H145</accession>
<feature type="non-terminal residue" evidence="1">
    <location>
        <position position="1"/>
    </location>
</feature>
<gene>
    <name evidence="1" type="ORF">ACKQTC_09225</name>
</gene>
<proteinExistence type="predicted"/>
<dbReference type="RefSeq" id="WP_408978150.1">
    <property type="nucleotide sequence ID" value="NZ_JBJUVG010000037.1"/>
</dbReference>
<keyword evidence="2" id="KW-1185">Reference proteome</keyword>
<name>A0ABW9H145_9FIRM</name>
<dbReference type="EMBL" id="JBJUVG010000037">
    <property type="protein sequence ID" value="MFM9414544.1"/>
    <property type="molecule type" value="Genomic_DNA"/>
</dbReference>
<evidence type="ECO:0008006" key="3">
    <source>
        <dbReference type="Google" id="ProtNLM"/>
    </source>
</evidence>
<reference evidence="1 2" key="1">
    <citation type="journal article" date="2016" name="Int. J. Syst. Evol. Microbiol.">
        <title>Peptococcus simiae sp. nov., isolated from rhesus macaque faeces and emended description of the genus Peptococcus.</title>
        <authorList>
            <person name="Shkoporov A.N."/>
            <person name="Efimov B.A."/>
            <person name="Kondova I."/>
            <person name="Ouwerling B."/>
            <person name="Chaplin A.V."/>
            <person name="Shcherbakova V.A."/>
            <person name="Langermans J.A.M."/>
        </authorList>
    </citation>
    <scope>NUCLEOTIDE SEQUENCE [LARGE SCALE GENOMIC DNA]</scope>
    <source>
        <strain evidence="1 2">M108</strain>
    </source>
</reference>
<protein>
    <recommendedName>
        <fullName evidence="3">S-layer homology domain-containing protein</fullName>
    </recommendedName>
</protein>
<comment type="caution">
    <text evidence="1">The sequence shown here is derived from an EMBL/GenBank/DDBJ whole genome shotgun (WGS) entry which is preliminary data.</text>
</comment>
<evidence type="ECO:0000313" key="1">
    <source>
        <dbReference type="EMBL" id="MFM9414544.1"/>
    </source>
</evidence>
<sequence>SHDPVTGDVSVTFNNPQPISKIHHVLSAGYTDGTWGPYATTDKNFLSVSEAAAFIARSLTPEKREELMRGRDYATNSTTLNMPWAGNPVRFMLGIGALQQYEL</sequence>